<feature type="compositionally biased region" description="Polar residues" evidence="1">
    <location>
        <begin position="624"/>
        <end position="648"/>
    </location>
</feature>
<keyword evidence="2" id="KW-0812">Transmembrane</keyword>
<dbReference type="EMBL" id="JAFIMR010000004">
    <property type="protein sequence ID" value="KAI1879488.1"/>
    <property type="molecule type" value="Genomic_DNA"/>
</dbReference>
<keyword evidence="3" id="KW-0732">Signal</keyword>
<dbReference type="Proteomes" id="UP000829685">
    <property type="component" value="Unassembled WGS sequence"/>
</dbReference>
<evidence type="ECO:0000256" key="2">
    <source>
        <dbReference type="SAM" id="Phobius"/>
    </source>
</evidence>
<dbReference type="SUPFAM" id="SSF50630">
    <property type="entry name" value="Acid proteases"/>
    <property type="match status" value="1"/>
</dbReference>
<keyword evidence="2" id="KW-1133">Transmembrane helix</keyword>
<keyword evidence="2" id="KW-0472">Membrane</keyword>
<organism evidence="5 6">
    <name type="scientific">Neoarthrinium moseri</name>
    <dbReference type="NCBI Taxonomy" id="1658444"/>
    <lineage>
        <taxon>Eukaryota</taxon>
        <taxon>Fungi</taxon>
        <taxon>Dikarya</taxon>
        <taxon>Ascomycota</taxon>
        <taxon>Pezizomycotina</taxon>
        <taxon>Sordariomycetes</taxon>
        <taxon>Xylariomycetidae</taxon>
        <taxon>Amphisphaeriales</taxon>
        <taxon>Apiosporaceae</taxon>
        <taxon>Neoarthrinium</taxon>
    </lineage>
</organism>
<feature type="compositionally biased region" description="Low complexity" evidence="1">
    <location>
        <begin position="473"/>
        <end position="492"/>
    </location>
</feature>
<dbReference type="Gene3D" id="2.40.70.10">
    <property type="entry name" value="Acid Proteases"/>
    <property type="match status" value="1"/>
</dbReference>
<sequence length="659" mass="70482">MESHRRHPAWLGWMFSALYATGVHGAVRGQWSGRTLGPDGPWNALEVTLGTDQSVTVYGGKMWESYFLGNNYCKATTTGSQRCYAAEKGAIYSERQGTGSSMGISFSPPDFWSSSVTTNGSEAMRWADDLYISDDTSRWGVGVISNVSMAVLSDTQLVYPNGKSYPLFAGCMSFGAGPRGINQTFQVSAGTLAGAKNVSLVAGQLASHSKIDSNSFGMHMGTGATPAVPGSLWYGGYDQNRVLGEVLAVPIQPDYLKYSAELSDISITTLAGDSPFSFTSKTGLLSSGNTTIGSSLEVGIEACVPYLNLPKSTCDAIASNLPVTYDAGLGLYMWNTGSSDYKRIVTSAAALTFSFPDPDNNARTVNISVPFRHLNLTLEEPLVSTPTPYFPCNGASTGSYSLGRAFLQDAFFGTNFENAVMYLAQGPGPNAKTENIVSIHGNDTVAASHNDLVKSWDGFWALHGETNATSLNGTSSSGTEDSGSGTTESSSKTPLIAGLAAGLGGGVVLIAFAALFFLRRRKRQEAEKPVEQQQYYHEQPLSSPAPPPAAQPMSYYDPKYQQQAPMELPTEVNAAELSGYPTAELPSDPQQYYQHHTPDQYNNAQQVPHTAYNSQQGHEHYSHGTLSSAEPTYNSATSTYVSGQSEAQRQGARHGPGSW</sequence>
<feature type="region of interest" description="Disordered" evidence="1">
    <location>
        <begin position="469"/>
        <end position="492"/>
    </location>
</feature>
<evidence type="ECO:0000256" key="1">
    <source>
        <dbReference type="SAM" id="MobiDB-lite"/>
    </source>
</evidence>
<feature type="region of interest" description="Disordered" evidence="1">
    <location>
        <begin position="528"/>
        <end position="555"/>
    </location>
</feature>
<evidence type="ECO:0000313" key="5">
    <source>
        <dbReference type="EMBL" id="KAI1879488.1"/>
    </source>
</evidence>
<dbReference type="InterPro" id="IPR021109">
    <property type="entry name" value="Peptidase_aspartic_dom_sf"/>
</dbReference>
<protein>
    <recommendedName>
        <fullName evidence="4">Peptidase A1 domain-containing protein</fullName>
    </recommendedName>
</protein>
<accession>A0A9P9WUT9</accession>
<feature type="region of interest" description="Disordered" evidence="1">
    <location>
        <begin position="614"/>
        <end position="659"/>
    </location>
</feature>
<evidence type="ECO:0000259" key="4">
    <source>
        <dbReference type="PROSITE" id="PS51767"/>
    </source>
</evidence>
<feature type="signal peptide" evidence="3">
    <location>
        <begin position="1"/>
        <end position="25"/>
    </location>
</feature>
<dbReference type="InterPro" id="IPR033121">
    <property type="entry name" value="PEPTIDASE_A1"/>
</dbReference>
<name>A0A9P9WUT9_9PEZI</name>
<feature type="domain" description="Peptidase A1" evidence="4">
    <location>
        <begin position="43"/>
        <end position="424"/>
    </location>
</feature>
<evidence type="ECO:0000256" key="3">
    <source>
        <dbReference type="SAM" id="SignalP"/>
    </source>
</evidence>
<reference evidence="5" key="1">
    <citation type="submission" date="2021-03" db="EMBL/GenBank/DDBJ databases">
        <title>Revisited historic fungal species revealed as producer of novel bioactive compounds through whole genome sequencing and comparative genomics.</title>
        <authorList>
            <person name="Vignolle G.A."/>
            <person name="Hochenegger N."/>
            <person name="Mach R.L."/>
            <person name="Mach-Aigner A.R."/>
            <person name="Javad Rahimi M."/>
            <person name="Salim K.A."/>
            <person name="Chan C.M."/>
            <person name="Lim L.B.L."/>
            <person name="Cai F."/>
            <person name="Druzhinina I.S."/>
            <person name="U'Ren J.M."/>
            <person name="Derntl C."/>
        </authorList>
    </citation>
    <scope>NUCLEOTIDE SEQUENCE</scope>
    <source>
        <strain evidence="5">TUCIM 5799</strain>
    </source>
</reference>
<dbReference type="AlphaFoldDB" id="A0A9P9WUT9"/>
<dbReference type="PROSITE" id="PS51767">
    <property type="entry name" value="PEPTIDASE_A1"/>
    <property type="match status" value="1"/>
</dbReference>
<gene>
    <name evidence="5" type="ORF">JX265_002442</name>
</gene>
<comment type="caution">
    <text evidence="5">The sequence shown here is derived from an EMBL/GenBank/DDBJ whole genome shotgun (WGS) entry which is preliminary data.</text>
</comment>
<feature type="transmembrane region" description="Helical" evidence="2">
    <location>
        <begin position="495"/>
        <end position="518"/>
    </location>
</feature>
<evidence type="ECO:0000313" key="6">
    <source>
        <dbReference type="Proteomes" id="UP000829685"/>
    </source>
</evidence>
<keyword evidence="6" id="KW-1185">Reference proteome</keyword>
<feature type="chain" id="PRO_5040190899" description="Peptidase A1 domain-containing protein" evidence="3">
    <location>
        <begin position="26"/>
        <end position="659"/>
    </location>
</feature>
<proteinExistence type="predicted"/>